<accession>A0A0F7L7T8</accession>
<protein>
    <submittedName>
        <fullName evidence="1">Uncharacterized protein</fullName>
    </submittedName>
</protein>
<name>A0A0F7L7T8_9VIRU</name>
<organism evidence="1">
    <name type="scientific">uncultured marine virus</name>
    <dbReference type="NCBI Taxonomy" id="186617"/>
    <lineage>
        <taxon>Viruses</taxon>
        <taxon>environmental samples</taxon>
    </lineage>
</organism>
<proteinExistence type="predicted"/>
<evidence type="ECO:0000313" key="1">
    <source>
        <dbReference type="EMBL" id="AKH48005.1"/>
    </source>
</evidence>
<reference evidence="1" key="2">
    <citation type="submission" date="2015-03" db="EMBL/GenBank/DDBJ databases">
        <authorList>
            <person name="Chow C.-E.T."/>
            <person name="Winget D.M."/>
            <person name="White R.A.III."/>
            <person name="Hallam S.J."/>
            <person name="Suttle C.A."/>
        </authorList>
    </citation>
    <scope>NUCLEOTIDE SEQUENCE</scope>
    <source>
        <strain evidence="1">Oxic1_5</strain>
    </source>
</reference>
<reference evidence="1" key="1">
    <citation type="journal article" date="2015" name="Front. Microbiol.">
        <title>Combining genomic sequencing methods to explore viral diversity and reveal potential virus-host interactions.</title>
        <authorList>
            <person name="Chow C.E."/>
            <person name="Winget D.M."/>
            <person name="White R.A.III."/>
            <person name="Hallam S.J."/>
            <person name="Suttle C.A."/>
        </authorList>
    </citation>
    <scope>NUCLEOTIDE SEQUENCE</scope>
    <source>
        <strain evidence="1">Oxic1_5</strain>
    </source>
</reference>
<sequence length="53" mass="5999">MAEWNPQEKSGVGSQFYDENNLFYDALIENTTGSEVYYDGLGSTTVWTNLTKN</sequence>
<dbReference type="EMBL" id="KR029600">
    <property type="protein sequence ID" value="AKH48005.1"/>
    <property type="molecule type" value="Genomic_DNA"/>
</dbReference>